<evidence type="ECO:0000256" key="2">
    <source>
        <dbReference type="SAM" id="Phobius"/>
    </source>
</evidence>
<keyword evidence="3" id="KW-0732">Signal</keyword>
<feature type="signal peptide" evidence="3">
    <location>
        <begin position="1"/>
        <end position="29"/>
    </location>
</feature>
<name>A0A1X0NXF0_9TRYP</name>
<comment type="caution">
    <text evidence="4">The sequence shown here is derived from an EMBL/GenBank/DDBJ whole genome shotgun (WGS) entry which is preliminary data.</text>
</comment>
<evidence type="ECO:0008006" key="6">
    <source>
        <dbReference type="Google" id="ProtNLM"/>
    </source>
</evidence>
<dbReference type="EMBL" id="NBCO01000013">
    <property type="protein sequence ID" value="ORC89153.1"/>
    <property type="molecule type" value="Genomic_DNA"/>
</dbReference>
<evidence type="ECO:0000256" key="1">
    <source>
        <dbReference type="SAM" id="MobiDB-lite"/>
    </source>
</evidence>
<keyword evidence="2" id="KW-1133">Transmembrane helix</keyword>
<keyword evidence="5" id="KW-1185">Reference proteome</keyword>
<evidence type="ECO:0000256" key="3">
    <source>
        <dbReference type="SAM" id="SignalP"/>
    </source>
</evidence>
<evidence type="ECO:0000313" key="5">
    <source>
        <dbReference type="Proteomes" id="UP000192257"/>
    </source>
</evidence>
<protein>
    <recommendedName>
        <fullName evidence="6">Transmembrane protein</fullName>
    </recommendedName>
</protein>
<feature type="compositionally biased region" description="Low complexity" evidence="1">
    <location>
        <begin position="145"/>
        <end position="157"/>
    </location>
</feature>
<organism evidence="4 5">
    <name type="scientific">Trypanosoma theileri</name>
    <dbReference type="NCBI Taxonomy" id="67003"/>
    <lineage>
        <taxon>Eukaryota</taxon>
        <taxon>Discoba</taxon>
        <taxon>Euglenozoa</taxon>
        <taxon>Kinetoplastea</taxon>
        <taxon>Metakinetoplastina</taxon>
        <taxon>Trypanosomatida</taxon>
        <taxon>Trypanosomatidae</taxon>
        <taxon>Trypanosoma</taxon>
    </lineage>
</organism>
<dbReference type="Proteomes" id="UP000192257">
    <property type="component" value="Unassembled WGS sequence"/>
</dbReference>
<dbReference type="VEuPathDB" id="TriTrypDB:TM35_000131570"/>
<gene>
    <name evidence="4" type="ORF">TM35_000131570</name>
</gene>
<reference evidence="4 5" key="1">
    <citation type="submission" date="2017-03" db="EMBL/GenBank/DDBJ databases">
        <title>An alternative strategy for trypanosome survival in the mammalian bloodstream revealed through genome and transcriptome analysis of the ubiquitous bovine parasite Trypanosoma (Megatrypanum) theileri.</title>
        <authorList>
            <person name="Kelly S."/>
            <person name="Ivens A."/>
            <person name="Mott A."/>
            <person name="O'Neill E."/>
            <person name="Emms D."/>
            <person name="Macleod O."/>
            <person name="Voorheis P."/>
            <person name="Matthews J."/>
            <person name="Matthews K."/>
            <person name="Carrington M."/>
        </authorList>
    </citation>
    <scope>NUCLEOTIDE SEQUENCE [LARGE SCALE GENOMIC DNA]</scope>
    <source>
        <strain evidence="4">Edinburgh</strain>
    </source>
</reference>
<sequence>MKYPSRFLLVSFFLVPFLLVFAVSSPTSAIPITTSSLSSPAADTTTGAGDVLSRSAVIVTLAGVWSPAAVRNASFAAAVERDVAVALGPQRAAAWQAVPPDANGGPATVELEAWADGGALVDRLLLAADWAYTQEYYAEMEEGGDPAASAAQSAADGASEHMASESMPSILSGSSSPSNSASESQSESESGLGNVPRSGPTSFSVLKQKMRKISEAELEAAQTFIQLTRMMAVDESFVTATRRSEDISLHFSGTGWGNPDELPDAELSEAILSAVQSVVDPTNTGGNLRCSIEDPINRTNGVVFNLLVTSSGVQNITKLLTSPSLYDSLLTYYFNVTELSDAALVGVYRTPVESEEQEYRTQVRTLFSGSWNLVLQTAKPQVIAALRSSFAEALELNISRIVLADVSGDVYPFNMQVIYYVVHQEDFLVNNITSAIANANFSELFDNIYVTYGGDTTVTPAVMESTIVNSREARDESESDTSLTSTHNLLLSGEEWPDVIRLGDVSTLNTAIAKDLTELLPYKPNSVSVEGLPQPKGEDGLRVVVSVKQQGVAQIIPFAVNSYFVQASSLPLTQTFYRKYVDAVNTEMINVTCATVENKGFRSICTSRCIGVSVMGGCLLLFCIIGFIIYCVWRSLARYVDPAKYDDELVRIPPHLSPFAGGVVTSPNYNPIRTFYGGGQNVNYRVGDPGPMYPPGSTGTVPFGARNPFSTPAAPESRLVALSGSQSNASVLRQGAVVIPSTTGDRSLDMVMVPREEYERQQNV</sequence>
<keyword evidence="2" id="KW-0472">Membrane</keyword>
<proteinExistence type="predicted"/>
<dbReference type="GeneID" id="39985153"/>
<feature type="chain" id="PRO_5012416650" description="Transmembrane protein" evidence="3">
    <location>
        <begin position="30"/>
        <end position="764"/>
    </location>
</feature>
<evidence type="ECO:0000313" key="4">
    <source>
        <dbReference type="EMBL" id="ORC89153.1"/>
    </source>
</evidence>
<accession>A0A1X0NXF0</accession>
<dbReference type="OrthoDB" id="245949at2759"/>
<feature type="transmembrane region" description="Helical" evidence="2">
    <location>
        <begin position="610"/>
        <end position="633"/>
    </location>
</feature>
<feature type="compositionally biased region" description="Low complexity" evidence="1">
    <location>
        <begin position="164"/>
        <end position="190"/>
    </location>
</feature>
<dbReference type="AlphaFoldDB" id="A0A1X0NXF0"/>
<feature type="region of interest" description="Disordered" evidence="1">
    <location>
        <begin position="143"/>
        <end position="201"/>
    </location>
</feature>
<keyword evidence="2" id="KW-0812">Transmembrane</keyword>
<dbReference type="RefSeq" id="XP_028883219.1">
    <property type="nucleotide sequence ID" value="XM_029025373.1"/>
</dbReference>